<dbReference type="InterPro" id="IPR011519">
    <property type="entry name" value="UnbV_ASPIC"/>
</dbReference>
<evidence type="ECO:0000259" key="4">
    <source>
        <dbReference type="Pfam" id="PF07593"/>
    </source>
</evidence>
<dbReference type="Gene3D" id="2.130.10.130">
    <property type="entry name" value="Integrin alpha, N-terminal"/>
    <property type="match status" value="2"/>
</dbReference>
<keyword evidence="1 3" id="KW-0732">Signal</keyword>
<dbReference type="InterPro" id="IPR027039">
    <property type="entry name" value="Crtac1"/>
</dbReference>
<dbReference type="InterPro" id="IPR028994">
    <property type="entry name" value="Integrin_alpha_N"/>
</dbReference>
<evidence type="ECO:0000256" key="1">
    <source>
        <dbReference type="ARBA" id="ARBA00022729"/>
    </source>
</evidence>
<feature type="region of interest" description="Disordered" evidence="2">
    <location>
        <begin position="25"/>
        <end position="51"/>
    </location>
</feature>
<protein>
    <submittedName>
        <fullName evidence="5">CRTAC1 family protein</fullName>
    </submittedName>
</protein>
<feature type="compositionally biased region" description="Low complexity" evidence="2">
    <location>
        <begin position="25"/>
        <end position="44"/>
    </location>
</feature>
<dbReference type="PANTHER" id="PTHR16026">
    <property type="entry name" value="CARTILAGE ACIDIC PROTEIN 1"/>
    <property type="match status" value="1"/>
</dbReference>
<dbReference type="Pfam" id="PF07593">
    <property type="entry name" value="UnbV_ASPIC"/>
    <property type="match status" value="1"/>
</dbReference>
<evidence type="ECO:0000256" key="3">
    <source>
        <dbReference type="SAM" id="SignalP"/>
    </source>
</evidence>
<feature type="domain" description="ASPIC/UnbV" evidence="4">
    <location>
        <begin position="527"/>
        <end position="592"/>
    </location>
</feature>
<dbReference type="InterPro" id="IPR013517">
    <property type="entry name" value="FG-GAP"/>
</dbReference>
<proteinExistence type="predicted"/>
<evidence type="ECO:0000256" key="2">
    <source>
        <dbReference type="SAM" id="MobiDB-lite"/>
    </source>
</evidence>
<dbReference type="AlphaFoldDB" id="A0AAU7DIW8"/>
<name>A0AAU7DIW8_9BACT</name>
<sequence>MRASALIAVFVASAVPAVFVAAQMGPSPQSGQGRSSSTQAQSSRDSQKRPITASGFVDVGPVVFKDVTKDAGLSGWKHTMGAADKMLIIDTNGSGVGLIDYDNDGWLDIYLVNGSTFNALDGKQEPPHAALFHNNHDGTFTDVAAKAGVTNDRWGFGVAIADYDNDGWPDIMVTNWGKNRLYHNNHDGTFTDVAEKAGVALGNWSAGATWGDYDGDGRLDLFISGYVHFDRANLPYEKTKATGFSYCEFRGEPVMCGPKNLEGEPDHLFHNNGDGTFTEVSVKAGVADEANKYYGLTPVFVDANGDGKPDLVVANDSTLSYLYLNRGDGTFEDASYSTGFGLNEDGREVAAMGVAAGDYMNNGLLDFAISDFSDEAKLLFHNQGKSGFSEVSMRSGIGKISIPFLGWGDGFLDYDNDGWLDLMFVNGHIYPAADRLDWGTSYAQRPLLFHNERDGKFTEVPPIRGSGLAEVISGRGAAFGDLFNDGKIDVVINQIDGTPVLLKNVNADHHHWVELKLVGGPRSPRDAVGATVYLTANGVRQRQDVISGGSYVSTNDPRLHFGLGDATDAGSVEIHWPSGAKESIKLPALDRIFTIAEGRGIMSALCGGQLCQRLP</sequence>
<accession>A0AAU7DIW8</accession>
<dbReference type="PANTHER" id="PTHR16026:SF0">
    <property type="entry name" value="CARTILAGE ACIDIC PROTEIN 1"/>
    <property type="match status" value="1"/>
</dbReference>
<dbReference type="RefSeq" id="WP_348262496.1">
    <property type="nucleotide sequence ID" value="NZ_CP121196.1"/>
</dbReference>
<gene>
    <name evidence="5" type="ORF">P8935_22190</name>
</gene>
<evidence type="ECO:0000313" key="5">
    <source>
        <dbReference type="EMBL" id="XBH17265.1"/>
    </source>
</evidence>
<feature type="signal peptide" evidence="3">
    <location>
        <begin position="1"/>
        <end position="21"/>
    </location>
</feature>
<feature type="chain" id="PRO_5043806300" evidence="3">
    <location>
        <begin position="22"/>
        <end position="615"/>
    </location>
</feature>
<organism evidence="5">
    <name type="scientific">Telmatobacter sp. DSM 110680</name>
    <dbReference type="NCBI Taxonomy" id="3036704"/>
    <lineage>
        <taxon>Bacteria</taxon>
        <taxon>Pseudomonadati</taxon>
        <taxon>Acidobacteriota</taxon>
        <taxon>Terriglobia</taxon>
        <taxon>Terriglobales</taxon>
        <taxon>Acidobacteriaceae</taxon>
        <taxon>Telmatobacter</taxon>
    </lineage>
</organism>
<dbReference type="EMBL" id="CP121196">
    <property type="protein sequence ID" value="XBH17265.1"/>
    <property type="molecule type" value="Genomic_DNA"/>
</dbReference>
<reference evidence="5" key="1">
    <citation type="submission" date="2023-03" db="EMBL/GenBank/DDBJ databases">
        <title>Edaphobacter sp.</title>
        <authorList>
            <person name="Huber K.J."/>
            <person name="Papendorf J."/>
            <person name="Pilke C."/>
            <person name="Bunk B."/>
            <person name="Sproeer C."/>
            <person name="Pester M."/>
        </authorList>
    </citation>
    <scope>NUCLEOTIDE SEQUENCE</scope>
    <source>
        <strain evidence="5">DSM 110680</strain>
    </source>
</reference>
<dbReference type="SUPFAM" id="SSF69318">
    <property type="entry name" value="Integrin alpha N-terminal domain"/>
    <property type="match status" value="1"/>
</dbReference>
<dbReference type="Pfam" id="PF13517">
    <property type="entry name" value="FG-GAP_3"/>
    <property type="match status" value="3"/>
</dbReference>